<dbReference type="GeneID" id="100200440"/>
<organism evidence="7 8">
    <name type="scientific">Hydra vulgaris</name>
    <name type="common">Hydra</name>
    <name type="synonym">Hydra attenuata</name>
    <dbReference type="NCBI Taxonomy" id="6087"/>
    <lineage>
        <taxon>Eukaryota</taxon>
        <taxon>Metazoa</taxon>
        <taxon>Cnidaria</taxon>
        <taxon>Hydrozoa</taxon>
        <taxon>Hydroidolina</taxon>
        <taxon>Anthoathecata</taxon>
        <taxon>Aplanulata</taxon>
        <taxon>Hydridae</taxon>
        <taxon>Hydra</taxon>
    </lineage>
</organism>
<keyword evidence="3" id="KW-0342">GTP-binding</keyword>
<dbReference type="PANTHER" id="PTHR11089">
    <property type="entry name" value="GTP-BINDING PROTEIN-RELATED"/>
    <property type="match status" value="1"/>
</dbReference>
<keyword evidence="2" id="KW-0547">Nucleotide-binding</keyword>
<dbReference type="InterPro" id="IPR030378">
    <property type="entry name" value="G_CP_dom"/>
</dbReference>
<evidence type="ECO:0000256" key="1">
    <source>
        <dbReference type="ARBA" id="ARBA00004123"/>
    </source>
</evidence>
<keyword evidence="7" id="KW-1185">Reference proteome</keyword>
<evidence type="ECO:0000256" key="2">
    <source>
        <dbReference type="ARBA" id="ARBA00022741"/>
    </source>
</evidence>
<feature type="compositionally biased region" description="Acidic residues" evidence="5">
    <location>
        <begin position="467"/>
        <end position="490"/>
    </location>
</feature>
<dbReference type="Gene3D" id="3.40.50.300">
    <property type="entry name" value="P-loop containing nucleotide triphosphate hydrolases"/>
    <property type="match status" value="1"/>
</dbReference>
<feature type="compositionally biased region" description="Low complexity" evidence="5">
    <location>
        <begin position="494"/>
        <end position="503"/>
    </location>
</feature>
<feature type="region of interest" description="Disordered" evidence="5">
    <location>
        <begin position="73"/>
        <end position="125"/>
    </location>
</feature>
<comment type="subcellular location">
    <subcellularLocation>
        <location evidence="1">Nucleus</location>
    </subcellularLocation>
</comment>
<dbReference type="InterPro" id="IPR027417">
    <property type="entry name" value="P-loop_NTPase"/>
</dbReference>
<dbReference type="PRINTS" id="PR00326">
    <property type="entry name" value="GTP1OBG"/>
</dbReference>
<evidence type="ECO:0000256" key="3">
    <source>
        <dbReference type="ARBA" id="ARBA00023134"/>
    </source>
</evidence>
<dbReference type="Pfam" id="PF01926">
    <property type="entry name" value="MMR_HSR1"/>
    <property type="match status" value="1"/>
</dbReference>
<keyword evidence="4" id="KW-0539">Nucleus</keyword>
<feature type="region of interest" description="Disordered" evidence="5">
    <location>
        <begin position="458"/>
        <end position="572"/>
    </location>
</feature>
<feature type="region of interest" description="Disordered" evidence="5">
    <location>
        <begin position="1"/>
        <end position="57"/>
    </location>
</feature>
<evidence type="ECO:0000256" key="5">
    <source>
        <dbReference type="SAM" id="MobiDB-lite"/>
    </source>
</evidence>
<evidence type="ECO:0000313" key="8">
    <source>
        <dbReference type="RefSeq" id="XP_065674254.1"/>
    </source>
</evidence>
<sequence>MSKPKLNSKSKRMTCRKRFKIVKKVAEHNRKKRKEAKLKSTRKPKDPGIPNSYPFKEKLLKQIEERKQLEKEQLEKAKKKKNDVNRKRKLEDLQKDAERRAAQYEKKHANKQIKDEDAQPQSKSKKTYMKELKKVIEAADVIIEVLDARDPMGCRCPQIEEMVTASGPNKKLILLLNKIDLVPKDIVEKWLKYLRNTLPAVAFKASTQDQKSKLGQSKVPIDLASQELLQSSNCLGASTLLKLLANYCRNSGIKTSITVGIVGLPNVGKSSVINSLRRSKACLVGSTPGLTKSMQEVQLDKHVKLLDCPGVVMGSNSTDMQVILRNVVKVEQILDPIKPVEAILSRCEKTMIMQKYCVADYSDAHDFLVLFAKRLGKLKKGGVADVHASAKVLLQDWNSGKITFYTHPPIDQINTEHSSSTIQQYWGAEFDLKTLEEEEKLDLNSLVQNMEFALVLDPGKPTAMEEIKDEDSEDENKDTEDCENMEDDVDESGKITQQQIVIIKPKKKKVSFNDNQSKKSETDDTNDHNKQLNKQLKNRIKSKKRELRKMENKKQISTISIPESEQYDFNVL</sequence>
<evidence type="ECO:0000313" key="7">
    <source>
        <dbReference type="Proteomes" id="UP001652625"/>
    </source>
</evidence>
<dbReference type="InterPro" id="IPR014813">
    <property type="entry name" value="Gnl3_N_dom"/>
</dbReference>
<feature type="domain" description="CP-type G" evidence="6">
    <location>
        <begin position="129"/>
        <end position="314"/>
    </location>
</feature>
<dbReference type="Pfam" id="PF08701">
    <property type="entry name" value="GN3L_Grn1"/>
    <property type="match status" value="1"/>
</dbReference>
<feature type="compositionally biased region" description="Basic residues" evidence="5">
    <location>
        <begin position="536"/>
        <end position="547"/>
    </location>
</feature>
<proteinExistence type="predicted"/>
<dbReference type="RefSeq" id="XP_065674254.1">
    <property type="nucleotide sequence ID" value="XM_065818182.1"/>
</dbReference>
<feature type="compositionally biased region" description="Basic and acidic residues" evidence="5">
    <location>
        <begin position="73"/>
        <end position="117"/>
    </location>
</feature>
<feature type="compositionally biased region" description="Basic and acidic residues" evidence="5">
    <location>
        <begin position="516"/>
        <end position="530"/>
    </location>
</feature>
<reference evidence="8" key="1">
    <citation type="submission" date="2025-08" db="UniProtKB">
        <authorList>
            <consortium name="RefSeq"/>
        </authorList>
    </citation>
    <scope>IDENTIFICATION</scope>
</reference>
<dbReference type="Proteomes" id="UP001652625">
    <property type="component" value="Chromosome 14"/>
</dbReference>
<evidence type="ECO:0000256" key="4">
    <source>
        <dbReference type="ARBA" id="ARBA00023242"/>
    </source>
</evidence>
<dbReference type="SUPFAM" id="SSF52540">
    <property type="entry name" value="P-loop containing nucleoside triphosphate hydrolases"/>
    <property type="match status" value="1"/>
</dbReference>
<name>A0ABM4DIE2_HYDVU</name>
<dbReference type="Gene3D" id="1.10.1580.10">
    <property type="match status" value="1"/>
</dbReference>
<evidence type="ECO:0000259" key="6">
    <source>
        <dbReference type="PROSITE" id="PS51721"/>
    </source>
</evidence>
<dbReference type="CDD" id="cd04178">
    <property type="entry name" value="Nucleostemin_like"/>
    <property type="match status" value="1"/>
</dbReference>
<dbReference type="InterPro" id="IPR023179">
    <property type="entry name" value="GTP-bd_ortho_bundle_sf"/>
</dbReference>
<gene>
    <name evidence="8" type="primary">LOC100200440</name>
</gene>
<accession>A0ABM4DIE2</accession>
<dbReference type="InterPro" id="IPR006073">
    <property type="entry name" value="GTP-bd"/>
</dbReference>
<dbReference type="PROSITE" id="PS51721">
    <property type="entry name" value="G_CP"/>
    <property type="match status" value="1"/>
</dbReference>
<dbReference type="InterPro" id="IPR050755">
    <property type="entry name" value="TRAFAC_YlqF/YawG_RiboMat"/>
</dbReference>
<dbReference type="PANTHER" id="PTHR11089:SF30">
    <property type="entry name" value="GUANINE NUCLEOTIDE-BINDING PROTEIN-LIKE 3 HOMOLOG"/>
    <property type="match status" value="1"/>
</dbReference>
<protein>
    <submittedName>
        <fullName evidence="8">Guanine nucleotide-binding protein-like 3 homolog isoform X3</fullName>
    </submittedName>
</protein>
<feature type="compositionally biased region" description="Basic residues" evidence="5">
    <location>
        <begin position="1"/>
        <end position="42"/>
    </location>
</feature>